<evidence type="ECO:0000313" key="3">
    <source>
        <dbReference type="Proteomes" id="UP001501759"/>
    </source>
</evidence>
<dbReference type="EMBL" id="BAABKB010000004">
    <property type="protein sequence ID" value="GAA5005888.1"/>
    <property type="molecule type" value="Genomic_DNA"/>
</dbReference>
<dbReference type="RefSeq" id="WP_345645717.1">
    <property type="nucleotide sequence ID" value="NZ_BAABKB010000004.1"/>
</dbReference>
<evidence type="ECO:0000256" key="1">
    <source>
        <dbReference type="SAM" id="MobiDB-lite"/>
    </source>
</evidence>
<feature type="region of interest" description="Disordered" evidence="1">
    <location>
        <begin position="38"/>
        <end position="74"/>
    </location>
</feature>
<accession>A0ABP9IQ24</accession>
<name>A0ABP9IQ24_9ACTN</name>
<protein>
    <submittedName>
        <fullName evidence="2">Uncharacterized protein</fullName>
    </submittedName>
</protein>
<gene>
    <name evidence="2" type="ORF">GCM10023335_23070</name>
</gene>
<evidence type="ECO:0000313" key="2">
    <source>
        <dbReference type="EMBL" id="GAA5005888.1"/>
    </source>
</evidence>
<organism evidence="2 3">
    <name type="scientific">Streptomyces siamensis</name>
    <dbReference type="NCBI Taxonomy" id="1274986"/>
    <lineage>
        <taxon>Bacteria</taxon>
        <taxon>Bacillati</taxon>
        <taxon>Actinomycetota</taxon>
        <taxon>Actinomycetes</taxon>
        <taxon>Kitasatosporales</taxon>
        <taxon>Streptomycetaceae</taxon>
        <taxon>Streptomyces</taxon>
    </lineage>
</organism>
<comment type="caution">
    <text evidence="2">The sequence shown here is derived from an EMBL/GenBank/DDBJ whole genome shotgun (WGS) entry which is preliminary data.</text>
</comment>
<proteinExistence type="predicted"/>
<keyword evidence="3" id="KW-1185">Reference proteome</keyword>
<reference evidence="3" key="1">
    <citation type="journal article" date="2019" name="Int. J. Syst. Evol. Microbiol.">
        <title>The Global Catalogue of Microorganisms (GCM) 10K type strain sequencing project: providing services to taxonomists for standard genome sequencing and annotation.</title>
        <authorList>
            <consortium name="The Broad Institute Genomics Platform"/>
            <consortium name="The Broad Institute Genome Sequencing Center for Infectious Disease"/>
            <person name="Wu L."/>
            <person name="Ma J."/>
        </authorList>
    </citation>
    <scope>NUCLEOTIDE SEQUENCE [LARGE SCALE GENOMIC DNA]</scope>
    <source>
        <strain evidence="3">JCM 18409</strain>
    </source>
</reference>
<dbReference type="Proteomes" id="UP001501759">
    <property type="component" value="Unassembled WGS sequence"/>
</dbReference>
<sequence length="74" mass="8058">MHDAPIYAQLISERGDIPLLVRSEARRLRREFEWILSWDPSAGGPLPGHTGRSESAPRPSGPDGSRAAPGDRIA</sequence>